<proteinExistence type="inferred from homology"/>
<evidence type="ECO:0000256" key="12">
    <source>
        <dbReference type="ARBA" id="ARBA00034000"/>
    </source>
</evidence>
<comment type="catalytic activity">
    <reaction evidence="13">
        <text>[GlcNAc-(1-&gt;4)-Mur2Ac(oyl-L-Ala-gamma-D-Glu-L-Lys-D-Ala-D-Ala)](n)-di-trans,octa-cis-undecaprenyl diphosphate + beta-D-GlcNAc-(1-&gt;4)-Mur2Ac(oyl-L-Ala-gamma-D-Glu-L-Lys-D-Ala-D-Ala)-di-trans,octa-cis-undecaprenyl diphosphate = [GlcNAc-(1-&gt;4)-Mur2Ac(oyl-L-Ala-gamma-D-Glu-L-Lys-D-Ala-D-Ala)](n+1)-di-trans,octa-cis-undecaprenyl diphosphate + di-trans,octa-cis-undecaprenyl diphosphate + H(+)</text>
        <dbReference type="Rhea" id="RHEA:23708"/>
        <dbReference type="Rhea" id="RHEA-COMP:9602"/>
        <dbReference type="Rhea" id="RHEA-COMP:9603"/>
        <dbReference type="ChEBI" id="CHEBI:15378"/>
        <dbReference type="ChEBI" id="CHEBI:58405"/>
        <dbReference type="ChEBI" id="CHEBI:60033"/>
        <dbReference type="ChEBI" id="CHEBI:78435"/>
        <dbReference type="EC" id="2.4.99.28"/>
    </reaction>
</comment>
<evidence type="ECO:0000256" key="9">
    <source>
        <dbReference type="ARBA" id="ARBA00022984"/>
    </source>
</evidence>
<dbReference type="InterPro" id="IPR023346">
    <property type="entry name" value="Lysozyme-like_dom_sf"/>
</dbReference>
<feature type="compositionally biased region" description="Gly residues" evidence="14">
    <location>
        <begin position="84"/>
        <end position="104"/>
    </location>
</feature>
<comment type="caution">
    <text evidence="18">The sequence shown here is derived from an EMBL/GenBank/DDBJ whole genome shotgun (WGS) entry which is preliminary data.</text>
</comment>
<feature type="compositionally biased region" description="Low complexity" evidence="14">
    <location>
        <begin position="833"/>
        <end position="847"/>
    </location>
</feature>
<evidence type="ECO:0000256" key="15">
    <source>
        <dbReference type="SAM" id="Phobius"/>
    </source>
</evidence>
<feature type="compositionally biased region" description="Gly residues" evidence="14">
    <location>
        <begin position="888"/>
        <end position="905"/>
    </location>
</feature>
<dbReference type="InterPro" id="IPR001264">
    <property type="entry name" value="Glyco_trans_51"/>
</dbReference>
<gene>
    <name evidence="18" type="ORF">GUY60_15440</name>
</gene>
<dbReference type="OrthoDB" id="8865355at2"/>
<evidence type="ECO:0000256" key="13">
    <source>
        <dbReference type="ARBA" id="ARBA00049902"/>
    </source>
</evidence>
<comment type="similarity">
    <text evidence="2">In the N-terminal section; belongs to the glycosyltransferase 51 family.</text>
</comment>
<dbReference type="Pfam" id="PF00905">
    <property type="entry name" value="Transpeptidase"/>
    <property type="match status" value="1"/>
</dbReference>
<dbReference type="EMBL" id="JAAAHS010000101">
    <property type="protein sequence ID" value="NBE52796.1"/>
    <property type="molecule type" value="Genomic_DNA"/>
</dbReference>
<keyword evidence="15" id="KW-1133">Transmembrane helix</keyword>
<keyword evidence="9" id="KW-0573">Peptidoglycan synthesis</keyword>
<dbReference type="GO" id="GO:0030288">
    <property type="term" value="C:outer membrane-bounded periplasmic space"/>
    <property type="evidence" value="ECO:0007669"/>
    <property type="project" value="TreeGrafter"/>
</dbReference>
<keyword evidence="15" id="KW-0472">Membrane</keyword>
<name>A0A964UPC6_9ACTN</name>
<keyword evidence="3" id="KW-0121">Carboxypeptidase</keyword>
<feature type="compositionally biased region" description="Low complexity" evidence="14">
    <location>
        <begin position="20"/>
        <end position="30"/>
    </location>
</feature>
<evidence type="ECO:0000259" key="16">
    <source>
        <dbReference type="Pfam" id="PF00905"/>
    </source>
</evidence>
<keyword evidence="5" id="KW-0328">Glycosyltransferase</keyword>
<dbReference type="Gene3D" id="1.10.3810.10">
    <property type="entry name" value="Biosynthetic peptidoglycan transglycosylase-like"/>
    <property type="match status" value="1"/>
</dbReference>
<feature type="region of interest" description="Disordered" evidence="14">
    <location>
        <begin position="804"/>
        <end position="905"/>
    </location>
</feature>
<evidence type="ECO:0000313" key="19">
    <source>
        <dbReference type="Proteomes" id="UP000598297"/>
    </source>
</evidence>
<feature type="compositionally biased region" description="Gly residues" evidence="14">
    <location>
        <begin position="861"/>
        <end position="877"/>
    </location>
</feature>
<dbReference type="AlphaFoldDB" id="A0A964UPC6"/>
<organism evidence="18 19">
    <name type="scientific">Streptomyces boluensis</name>
    <dbReference type="NCBI Taxonomy" id="1775135"/>
    <lineage>
        <taxon>Bacteria</taxon>
        <taxon>Bacillati</taxon>
        <taxon>Actinomycetota</taxon>
        <taxon>Actinomycetes</taxon>
        <taxon>Kitasatosporales</taxon>
        <taxon>Streptomycetaceae</taxon>
        <taxon>Streptomyces</taxon>
    </lineage>
</organism>
<evidence type="ECO:0000256" key="1">
    <source>
        <dbReference type="ARBA" id="ARBA00007090"/>
    </source>
</evidence>
<dbReference type="GO" id="GO:0009002">
    <property type="term" value="F:serine-type D-Ala-D-Ala carboxypeptidase activity"/>
    <property type="evidence" value="ECO:0007669"/>
    <property type="project" value="UniProtKB-EC"/>
</dbReference>
<evidence type="ECO:0000256" key="7">
    <source>
        <dbReference type="ARBA" id="ARBA00022801"/>
    </source>
</evidence>
<dbReference type="InterPro" id="IPR001460">
    <property type="entry name" value="PCN-bd_Tpept"/>
</dbReference>
<dbReference type="SUPFAM" id="SSF53955">
    <property type="entry name" value="Lysozyme-like"/>
    <property type="match status" value="1"/>
</dbReference>
<dbReference type="Gene3D" id="3.40.710.10">
    <property type="entry name" value="DD-peptidase/beta-lactamase superfamily"/>
    <property type="match status" value="1"/>
</dbReference>
<evidence type="ECO:0000256" key="2">
    <source>
        <dbReference type="ARBA" id="ARBA00007739"/>
    </source>
</evidence>
<keyword evidence="11" id="KW-0961">Cell wall biogenesis/degradation</keyword>
<dbReference type="InterPro" id="IPR036950">
    <property type="entry name" value="PBP_transglycosylase"/>
</dbReference>
<evidence type="ECO:0000256" key="11">
    <source>
        <dbReference type="ARBA" id="ARBA00023316"/>
    </source>
</evidence>
<dbReference type="GO" id="GO:0009252">
    <property type="term" value="P:peptidoglycan biosynthetic process"/>
    <property type="evidence" value="ECO:0007669"/>
    <property type="project" value="UniProtKB-KW"/>
</dbReference>
<keyword evidence="4" id="KW-0645">Protease</keyword>
<reference evidence="18" key="1">
    <citation type="submission" date="2020-01" db="EMBL/GenBank/DDBJ databases">
        <title>Whole-genome analyses of novel actinobacteria.</title>
        <authorList>
            <person name="Sahin N."/>
        </authorList>
    </citation>
    <scope>NUCLEOTIDE SEQUENCE</scope>
    <source>
        <strain evidence="18">YC537</strain>
    </source>
</reference>
<comment type="catalytic activity">
    <reaction evidence="12">
        <text>Preferential cleavage: (Ac)2-L-Lys-D-Ala-|-D-Ala. Also transpeptidation of peptidyl-alanyl moieties that are N-acyl substituents of D-alanine.</text>
        <dbReference type="EC" id="3.4.16.4"/>
    </reaction>
</comment>
<sequence>MSEHRRKPPQSQGGGRAAVRRGVTGSSGRRAAPRDATGSASGSYESPDSFAAGGEPPYEGRAAARRAAQRSASGGGRRRAAEGAGRGGAAGAAGGGRRGGGGPGGPGPGGPGRGRGRGAEPPGRPGKRRLIDYPRSGKAGWRKFVPSWKQVTGTFIGFCGLLMAAAGIAYAMVGMPKAQDVASAQTNVFYWSDGTQMAATGGEKNRQVVGIDRIPPDMRWSVVSAENATFYNDKGVDPMGIARAVVNMAKGGETQGGSTITQQFVKNTYLDQSQTLTRKARELFISIKVGAEMEKDDVLAGYLNSAYYGRNAYGIQAASQAYFGKDSEKLSMEESAFLAGVLKGPNLYSPDGGVGANATAKANTKRLKARWEWILDRRVETGNLTQAKRDKAGPFPKPIKQKSTLAGQTGYLVDTAKDYVATKLKIPAEELEKGGYRIYTTFDKNKVKEMEKAVQRTKKAFLDDKKRPKTDKNVQFGGASVDPKSGAIVALYGGNGFDEGHYTNNANTRGVPVGSTWKPYVLAAAMQDGTVKNDGQAISPESLYNGNDQLIINDQNGDPIKDAQGQPFRQKNESDRMWGKVTLRKAMEQSINTPFVQLGIDVGLSKTRDLAANTGILEESFDKGNLGNASFSLGTSTPSAIRMADSYGTFANEGAHFEPYSVTKVVKSENDQQEVLPGFEKPKRKSAMDANVANNITDVLQNVVKNGTGKKVADIGFPVAGKTGTTDKNKSAWFVGYTRELSTAVTLFRTDPKEGELLSMNGTGGVPSIHGGDIPAQIWKDYMEGAMKGVTPEAFPAAEEIGDIVGEAPSPSPSPTETADPEDSATPTPTGPNPSGSPSGEPSPGETCDPFDLKCKENGGTTDGGTDTGGADGGTTGGETTTPEPPSGGNGNGGGGGGWFGGPTG</sequence>
<evidence type="ECO:0000256" key="8">
    <source>
        <dbReference type="ARBA" id="ARBA00022960"/>
    </source>
</evidence>
<keyword evidence="19" id="KW-1185">Reference proteome</keyword>
<keyword evidence="7" id="KW-0378">Hydrolase</keyword>
<dbReference type="PANTHER" id="PTHR32282">
    <property type="entry name" value="BINDING PROTEIN TRANSPEPTIDASE, PUTATIVE-RELATED"/>
    <property type="match status" value="1"/>
</dbReference>
<dbReference type="GO" id="GO:0008360">
    <property type="term" value="P:regulation of cell shape"/>
    <property type="evidence" value="ECO:0007669"/>
    <property type="project" value="UniProtKB-KW"/>
</dbReference>
<evidence type="ECO:0000256" key="10">
    <source>
        <dbReference type="ARBA" id="ARBA00023268"/>
    </source>
</evidence>
<evidence type="ECO:0000256" key="3">
    <source>
        <dbReference type="ARBA" id="ARBA00022645"/>
    </source>
</evidence>
<accession>A0A964UPC6</accession>
<dbReference type="SUPFAM" id="SSF56601">
    <property type="entry name" value="beta-lactamase/transpeptidase-like"/>
    <property type="match status" value="1"/>
</dbReference>
<comment type="similarity">
    <text evidence="1">In the C-terminal section; belongs to the transpeptidase family.</text>
</comment>
<keyword evidence="8" id="KW-0133">Cell shape</keyword>
<feature type="domain" description="Penicillin-binding protein transpeptidase" evidence="16">
    <location>
        <begin position="481"/>
        <end position="740"/>
    </location>
</feature>
<evidence type="ECO:0000256" key="5">
    <source>
        <dbReference type="ARBA" id="ARBA00022676"/>
    </source>
</evidence>
<dbReference type="GO" id="GO:0008658">
    <property type="term" value="F:penicillin binding"/>
    <property type="evidence" value="ECO:0007669"/>
    <property type="project" value="InterPro"/>
</dbReference>
<dbReference type="GO" id="GO:0008955">
    <property type="term" value="F:peptidoglycan glycosyltransferase activity"/>
    <property type="evidence" value="ECO:0007669"/>
    <property type="project" value="UniProtKB-EC"/>
</dbReference>
<evidence type="ECO:0000259" key="17">
    <source>
        <dbReference type="Pfam" id="PF00912"/>
    </source>
</evidence>
<evidence type="ECO:0000256" key="4">
    <source>
        <dbReference type="ARBA" id="ARBA00022670"/>
    </source>
</evidence>
<dbReference type="FunFam" id="1.10.3810.10:FF:000001">
    <property type="entry name" value="Penicillin-binding protein 1A"/>
    <property type="match status" value="1"/>
</dbReference>
<keyword evidence="15" id="KW-0812">Transmembrane</keyword>
<feature type="domain" description="Glycosyl transferase family 51" evidence="17">
    <location>
        <begin position="194"/>
        <end position="377"/>
    </location>
</feature>
<keyword evidence="6" id="KW-0808">Transferase</keyword>
<dbReference type="GO" id="GO:0006508">
    <property type="term" value="P:proteolysis"/>
    <property type="evidence" value="ECO:0007669"/>
    <property type="project" value="UniProtKB-KW"/>
</dbReference>
<feature type="region of interest" description="Disordered" evidence="14">
    <location>
        <begin position="1"/>
        <end position="133"/>
    </location>
</feature>
<dbReference type="InterPro" id="IPR050396">
    <property type="entry name" value="Glycosyltr_51/Transpeptidase"/>
</dbReference>
<feature type="transmembrane region" description="Helical" evidence="15">
    <location>
        <begin position="151"/>
        <end position="173"/>
    </location>
</feature>
<dbReference type="Proteomes" id="UP000598297">
    <property type="component" value="Unassembled WGS sequence"/>
</dbReference>
<evidence type="ECO:0000313" key="18">
    <source>
        <dbReference type="EMBL" id="NBE52796.1"/>
    </source>
</evidence>
<dbReference type="InterPro" id="IPR012338">
    <property type="entry name" value="Beta-lactam/transpept-like"/>
</dbReference>
<dbReference type="PANTHER" id="PTHR32282:SF34">
    <property type="entry name" value="PENICILLIN-BINDING PROTEIN 1A"/>
    <property type="match status" value="1"/>
</dbReference>
<dbReference type="GO" id="GO:0071555">
    <property type="term" value="P:cell wall organization"/>
    <property type="evidence" value="ECO:0007669"/>
    <property type="project" value="UniProtKB-KW"/>
</dbReference>
<evidence type="ECO:0000256" key="6">
    <source>
        <dbReference type="ARBA" id="ARBA00022679"/>
    </source>
</evidence>
<evidence type="ECO:0000256" key="14">
    <source>
        <dbReference type="SAM" id="MobiDB-lite"/>
    </source>
</evidence>
<keyword evidence="10" id="KW-0511">Multifunctional enzyme</keyword>
<dbReference type="Pfam" id="PF00912">
    <property type="entry name" value="Transgly"/>
    <property type="match status" value="1"/>
</dbReference>
<dbReference type="RefSeq" id="WP_161698067.1">
    <property type="nucleotide sequence ID" value="NZ_JAAAHS010000101.1"/>
</dbReference>
<protein>
    <submittedName>
        <fullName evidence="18">Penicillin-binding protein</fullName>
    </submittedName>
</protein>